<dbReference type="Gene3D" id="3.30.1370.10">
    <property type="entry name" value="K Homology domain, type 1"/>
    <property type="match status" value="1"/>
</dbReference>
<evidence type="ECO:0000256" key="1">
    <source>
        <dbReference type="PROSITE-ProRule" id="PRU00117"/>
    </source>
</evidence>
<feature type="domain" description="K Homology" evidence="2">
    <location>
        <begin position="381"/>
        <end position="439"/>
    </location>
</feature>
<dbReference type="InterPro" id="IPR036612">
    <property type="entry name" value="KH_dom_type_1_sf"/>
</dbReference>
<dbReference type="GO" id="GO:0003723">
    <property type="term" value="F:RNA binding"/>
    <property type="evidence" value="ECO:0007669"/>
    <property type="project" value="UniProtKB-UniRule"/>
</dbReference>
<protein>
    <recommendedName>
        <fullName evidence="2">K Homology domain-containing protein</fullName>
    </recommendedName>
</protein>
<dbReference type="Pfam" id="PF00013">
    <property type="entry name" value="KH_1"/>
    <property type="match status" value="1"/>
</dbReference>
<dbReference type="EMBL" id="JYDP01000022">
    <property type="protein sequence ID" value="KRZ14706.1"/>
    <property type="molecule type" value="Genomic_DNA"/>
</dbReference>
<dbReference type="OrthoDB" id="5917799at2759"/>
<evidence type="ECO:0000313" key="3">
    <source>
        <dbReference type="EMBL" id="KRZ14706.1"/>
    </source>
</evidence>
<name>A0A0V1HXG5_9BILA</name>
<gene>
    <name evidence="3" type="ORF">T11_13388</name>
</gene>
<accession>A0A0V1HXG5</accession>
<sequence>MDPLGDEIFEKIDSIIMETKQGCISENIQMKLLQILSFLKVHGKRLEIVSRERIESLYEAFSVFNSMLKNNTTDELLSVKQLLNELLELCEKRWNIHENNQNFDLNKLEIFGEKNFVNNDIKRISKEKNENLSQTIQNKVMEKIPEIFNECKIVYETSCCLTNHSSAIADKENMPMKEELSIVEKKYTKFLSNDGQNMKIINWSNAIKFIESLYFRQHEPFLSREEEKIFQNVIKIMNNNANRMDVSSQMTMDMLNTFISALLEKKITIFNPTLYKEMKSFLIKQNCNKGNNMENALPMVNGSGQKGSELSTRTTSVNTKSTDLSVILLTEKTNYATAEFEKFNLCDHDSISLHLNESAEIFTKGIFVEKETVVEKVFYREISVERPFCGFIIGHHGLTLLKIEHLTNCTIIMKPIIEELNHRNILIFGFTKDAVDAADSFIHFLIKFGVNISNVKSFGFKSMKDDDSQTANLLFQYPANLNDQLLGNVSSVKDLCKMRQVIERALDNLYYRNKILINGKSSESSENIFEKKKKIHFRLTLCPDHENNTVEFNRYEQVIYKENFMKKSFINEIYENASNQHIFSILEAEYELRNRKKSEWMIKGISVEAFRKIVNSNDSILYFIENSAGVTLSFNDENINLGKREVVLLFIVSNTKKRLTSASKLIDFIGKNNLNFEWLDDGKNRPISNNMASNYYLTKNRMVNILNEICRLEIMDFNHLMNWNAFKCIKKKETDKYQKNENLNVTLNGKCKNATIAECVTNNFSDEELREVVYLWKIMHLKKKMLQIQTICSTKNVIKLITEAVPQEILH</sequence>
<comment type="caution">
    <text evidence="3">The sequence shown here is derived from an EMBL/GenBank/DDBJ whole genome shotgun (WGS) entry which is preliminary data.</text>
</comment>
<evidence type="ECO:0000259" key="2">
    <source>
        <dbReference type="Pfam" id="PF00013"/>
    </source>
</evidence>
<dbReference type="SUPFAM" id="SSF54791">
    <property type="entry name" value="Eukaryotic type KH-domain (KH-domain type I)"/>
    <property type="match status" value="1"/>
</dbReference>
<dbReference type="AlphaFoldDB" id="A0A0V1HXG5"/>
<organism evidence="3 4">
    <name type="scientific">Trichinella zimbabwensis</name>
    <dbReference type="NCBI Taxonomy" id="268475"/>
    <lineage>
        <taxon>Eukaryota</taxon>
        <taxon>Metazoa</taxon>
        <taxon>Ecdysozoa</taxon>
        <taxon>Nematoda</taxon>
        <taxon>Enoplea</taxon>
        <taxon>Dorylaimia</taxon>
        <taxon>Trichinellida</taxon>
        <taxon>Trichinellidae</taxon>
        <taxon>Trichinella</taxon>
    </lineage>
</organism>
<dbReference type="CDD" id="cd00105">
    <property type="entry name" value="KH-I"/>
    <property type="match status" value="1"/>
</dbReference>
<dbReference type="InterPro" id="IPR004088">
    <property type="entry name" value="KH_dom_type_1"/>
</dbReference>
<dbReference type="PROSITE" id="PS50084">
    <property type="entry name" value="KH_TYPE_1"/>
    <property type="match status" value="1"/>
</dbReference>
<evidence type="ECO:0000313" key="4">
    <source>
        <dbReference type="Proteomes" id="UP000055024"/>
    </source>
</evidence>
<proteinExistence type="predicted"/>
<reference evidence="3 4" key="1">
    <citation type="submission" date="2015-01" db="EMBL/GenBank/DDBJ databases">
        <title>Evolution of Trichinella species and genotypes.</title>
        <authorList>
            <person name="Korhonen P.K."/>
            <person name="Edoardo P."/>
            <person name="Giuseppe L.R."/>
            <person name="Gasser R.B."/>
        </authorList>
    </citation>
    <scope>NUCLEOTIDE SEQUENCE [LARGE SCALE GENOMIC DNA]</scope>
    <source>
        <strain evidence="3">ISS1029</strain>
    </source>
</reference>
<dbReference type="Proteomes" id="UP000055024">
    <property type="component" value="Unassembled WGS sequence"/>
</dbReference>
<keyword evidence="1" id="KW-0694">RNA-binding</keyword>
<keyword evidence="4" id="KW-1185">Reference proteome</keyword>